<feature type="compositionally biased region" description="Basic residues" evidence="11">
    <location>
        <begin position="297"/>
        <end position="317"/>
    </location>
</feature>
<name>A0A875RW59_EENNA</name>
<dbReference type="CDD" id="cd00009">
    <property type="entry name" value="AAA"/>
    <property type="match status" value="1"/>
</dbReference>
<dbReference type="InterPro" id="IPR003593">
    <property type="entry name" value="AAA+_ATPase"/>
</dbReference>
<evidence type="ECO:0000256" key="8">
    <source>
        <dbReference type="ARBA" id="ARBA00023125"/>
    </source>
</evidence>
<feature type="compositionally biased region" description="Acidic residues" evidence="11">
    <location>
        <begin position="278"/>
        <end position="290"/>
    </location>
</feature>
<dbReference type="GeneID" id="62196863"/>
<dbReference type="PROSITE" id="PS51038">
    <property type="entry name" value="BAH"/>
    <property type="match status" value="1"/>
</dbReference>
<dbReference type="GO" id="GO:0003688">
    <property type="term" value="F:DNA replication origin binding"/>
    <property type="evidence" value="ECO:0007669"/>
    <property type="project" value="TreeGrafter"/>
</dbReference>
<keyword evidence="6 10" id="KW-0067">ATP-binding</keyword>
<comment type="subcellular location">
    <subcellularLocation>
        <location evidence="1 10">Nucleus</location>
    </subcellularLocation>
</comment>
<keyword evidence="7" id="KW-0460">Magnesium</keyword>
<dbReference type="PANTHER" id="PTHR10763">
    <property type="entry name" value="CELL DIVISION CONTROL PROTEIN 6-RELATED"/>
    <property type="match status" value="1"/>
</dbReference>
<dbReference type="Proteomes" id="UP000662931">
    <property type="component" value="Chromosome 4"/>
</dbReference>
<feature type="region of interest" description="Disordered" evidence="11">
    <location>
        <begin position="278"/>
        <end position="326"/>
    </location>
</feature>
<organism evidence="13 14">
    <name type="scientific">Eeniella nana</name>
    <name type="common">Yeast</name>
    <name type="synonym">Brettanomyces nanus</name>
    <dbReference type="NCBI Taxonomy" id="13502"/>
    <lineage>
        <taxon>Eukaryota</taxon>
        <taxon>Fungi</taxon>
        <taxon>Dikarya</taxon>
        <taxon>Ascomycota</taxon>
        <taxon>Saccharomycotina</taxon>
        <taxon>Pichiomycetes</taxon>
        <taxon>Pichiales</taxon>
        <taxon>Pichiaceae</taxon>
        <taxon>Brettanomyces</taxon>
    </lineage>
</organism>
<keyword evidence="5 10" id="KW-0547">Nucleotide-binding</keyword>
<evidence type="ECO:0000256" key="1">
    <source>
        <dbReference type="ARBA" id="ARBA00004123"/>
    </source>
</evidence>
<dbReference type="GO" id="GO:0033314">
    <property type="term" value="P:mitotic DNA replication checkpoint signaling"/>
    <property type="evidence" value="ECO:0007669"/>
    <property type="project" value="TreeGrafter"/>
</dbReference>
<keyword evidence="4" id="KW-0479">Metal-binding</keyword>
<dbReference type="InterPro" id="IPR048867">
    <property type="entry name" value="WHD_ORC1"/>
</dbReference>
<evidence type="ECO:0000256" key="4">
    <source>
        <dbReference type="ARBA" id="ARBA00022723"/>
    </source>
</evidence>
<dbReference type="InterPro" id="IPR003959">
    <property type="entry name" value="ATPase_AAA_core"/>
</dbReference>
<dbReference type="OrthoDB" id="1926878at2759"/>
<evidence type="ECO:0000256" key="10">
    <source>
        <dbReference type="RuleBase" id="RU365058"/>
    </source>
</evidence>
<dbReference type="FunFam" id="3.40.50.300:FF:000199">
    <property type="entry name" value="Origin recognition complex subunit 1"/>
    <property type="match status" value="1"/>
</dbReference>
<dbReference type="GO" id="GO:0003682">
    <property type="term" value="F:chromatin binding"/>
    <property type="evidence" value="ECO:0007669"/>
    <property type="project" value="InterPro"/>
</dbReference>
<dbReference type="GO" id="GO:0046872">
    <property type="term" value="F:metal ion binding"/>
    <property type="evidence" value="ECO:0007669"/>
    <property type="project" value="UniProtKB-KW"/>
</dbReference>
<comment type="function">
    <text evidence="10">Component of the origin recognition complex (ORC) that binds origins of replication. DNA-binding is ATP-dependent, however specific DNA sequences that define origins of replication have not been identified so far. ORC is required to assemble the pre-replication complex necessary to initiate DNA replication.</text>
</comment>
<evidence type="ECO:0000256" key="7">
    <source>
        <dbReference type="ARBA" id="ARBA00022842"/>
    </source>
</evidence>
<dbReference type="Gene3D" id="3.40.50.300">
    <property type="entry name" value="P-loop containing nucleotide triphosphate hydrolases"/>
    <property type="match status" value="1"/>
</dbReference>
<gene>
    <name evidence="13" type="ORF">FOA43_003463</name>
</gene>
<keyword evidence="14" id="KW-1185">Reference proteome</keyword>
<feature type="compositionally biased region" description="Basic residues" evidence="11">
    <location>
        <begin position="31"/>
        <end position="40"/>
    </location>
</feature>
<dbReference type="GO" id="GO:0005524">
    <property type="term" value="F:ATP binding"/>
    <property type="evidence" value="ECO:0007669"/>
    <property type="project" value="UniProtKB-KW"/>
</dbReference>
<dbReference type="GO" id="GO:0016887">
    <property type="term" value="F:ATP hydrolysis activity"/>
    <property type="evidence" value="ECO:0007669"/>
    <property type="project" value="InterPro"/>
</dbReference>
<keyword evidence="9 10" id="KW-0539">Nucleus</keyword>
<dbReference type="AlphaFoldDB" id="A0A875RW59"/>
<evidence type="ECO:0000259" key="12">
    <source>
        <dbReference type="PROSITE" id="PS51038"/>
    </source>
</evidence>
<dbReference type="Pfam" id="PF00004">
    <property type="entry name" value="AAA"/>
    <property type="match status" value="1"/>
</dbReference>
<feature type="compositionally biased region" description="Basic residues" evidence="11">
    <location>
        <begin position="237"/>
        <end position="250"/>
    </location>
</feature>
<comment type="subunit">
    <text evidence="10">ORC is composed of six subunits.</text>
</comment>
<evidence type="ECO:0000256" key="11">
    <source>
        <dbReference type="SAM" id="MobiDB-lite"/>
    </source>
</evidence>
<dbReference type="GO" id="GO:0005664">
    <property type="term" value="C:nuclear origin of replication recognition complex"/>
    <property type="evidence" value="ECO:0007669"/>
    <property type="project" value="TreeGrafter"/>
</dbReference>
<dbReference type="Pfam" id="PF21312">
    <property type="entry name" value="WHD_ORC1"/>
    <property type="match status" value="1"/>
</dbReference>
<reference evidence="13" key="1">
    <citation type="submission" date="2020-10" db="EMBL/GenBank/DDBJ databases">
        <authorList>
            <person name="Roach M.J.R."/>
        </authorList>
    </citation>
    <scope>NUCLEOTIDE SEQUENCE</scope>
    <source>
        <strain evidence="13">CBS 1945</strain>
    </source>
</reference>
<feature type="region of interest" description="Disordered" evidence="11">
    <location>
        <begin position="17"/>
        <end position="45"/>
    </location>
</feature>
<evidence type="ECO:0000313" key="14">
    <source>
        <dbReference type="Proteomes" id="UP000662931"/>
    </source>
</evidence>
<dbReference type="InterPro" id="IPR043151">
    <property type="entry name" value="BAH_sf"/>
</dbReference>
<dbReference type="SMART" id="SM00382">
    <property type="entry name" value="AAA"/>
    <property type="match status" value="1"/>
</dbReference>
<dbReference type="InterPro" id="IPR041083">
    <property type="entry name" value="AAA_lid_10"/>
</dbReference>
<dbReference type="Pfam" id="PF17872">
    <property type="entry name" value="AAA_lid_10"/>
    <property type="match status" value="1"/>
</dbReference>
<dbReference type="PANTHER" id="PTHR10763:SF23">
    <property type="entry name" value="ORIGIN RECOGNITION COMPLEX SUBUNIT 1"/>
    <property type="match status" value="1"/>
</dbReference>
<keyword evidence="8 10" id="KW-0238">DNA-binding</keyword>
<dbReference type="InterPro" id="IPR050311">
    <property type="entry name" value="ORC1/CDC6"/>
</dbReference>
<keyword evidence="3 10" id="KW-0235">DNA replication</keyword>
<dbReference type="SUPFAM" id="SSF82061">
    <property type="entry name" value="BAH domain"/>
    <property type="match status" value="1"/>
</dbReference>
<dbReference type="EMBL" id="CP064815">
    <property type="protein sequence ID" value="QPG76077.1"/>
    <property type="molecule type" value="Genomic_DNA"/>
</dbReference>
<evidence type="ECO:0000256" key="6">
    <source>
        <dbReference type="ARBA" id="ARBA00022840"/>
    </source>
</evidence>
<dbReference type="InterPro" id="IPR027417">
    <property type="entry name" value="P-loop_NTPase"/>
</dbReference>
<dbReference type="GO" id="GO:0006270">
    <property type="term" value="P:DNA replication initiation"/>
    <property type="evidence" value="ECO:0007669"/>
    <property type="project" value="TreeGrafter"/>
</dbReference>
<feature type="region of interest" description="Disordered" evidence="11">
    <location>
        <begin position="220"/>
        <end position="259"/>
    </location>
</feature>
<evidence type="ECO:0000256" key="5">
    <source>
        <dbReference type="ARBA" id="ARBA00022741"/>
    </source>
</evidence>
<dbReference type="SMART" id="SM00439">
    <property type="entry name" value="BAH"/>
    <property type="match status" value="1"/>
</dbReference>
<dbReference type="KEGG" id="bnn:FOA43_003463"/>
<evidence type="ECO:0000256" key="2">
    <source>
        <dbReference type="ARBA" id="ARBA00008398"/>
    </source>
</evidence>
<dbReference type="Gene3D" id="2.30.30.490">
    <property type="match status" value="1"/>
</dbReference>
<feature type="compositionally biased region" description="Basic and acidic residues" evidence="11">
    <location>
        <begin position="225"/>
        <end position="236"/>
    </location>
</feature>
<dbReference type="RefSeq" id="XP_038779642.1">
    <property type="nucleotide sequence ID" value="XM_038923714.1"/>
</dbReference>
<dbReference type="SUPFAM" id="SSF52540">
    <property type="entry name" value="P-loop containing nucleoside triphosphate hydrolases"/>
    <property type="match status" value="1"/>
</dbReference>
<accession>A0A875RW59</accession>
<evidence type="ECO:0000313" key="13">
    <source>
        <dbReference type="EMBL" id="QPG76077.1"/>
    </source>
</evidence>
<evidence type="ECO:0000256" key="3">
    <source>
        <dbReference type="ARBA" id="ARBA00022705"/>
    </source>
</evidence>
<sequence>MRQMKGWQYSLEDLDDEGSRVEDTIGPRTTRNTRGRGRRSQRGESRIILRREMDNMEVKAGDILLIEDKDEDREDDDNEQPSIGLVKDIIFGTDSFLEVRVFWFYRMSEIDSSVLPGGEERFTKNDVFLSPVVDRIMLGTILDSCAVISEKSLATIVIDESTTDTTFVCRRFCDSDGEYFTEAFDWDEMYQRFKENSDDFYQLVKNLTVKPTMKQFTKTLQQKGIDPRSIKNEEKKLKQKQRQQTRKKKANYTESEDDEYDDDDEFYIYDLDAEEDDAFDETEEGDDDDFLYSSKPAKGRKKGRPRRKARSSRRGKRSDRLPKLPSVARRLDINEDGRVLDIDAIFSDEDSREVDISSTKTSKAFRRAKKVLHTSAKIHSLPCREDEFHQLFFSLESAVQSQVGRCIYVSGTPGVGKTATIREVIKQLSASFIAETHHKMFSYVEINGLKVVSPQASYEALWEKVSGKRATASNSLTQLEEYFNKDDTKRKPLVVLLDEMDQIVTKNQSVMYNFFNWPSYPHSKLIVIAVANTMDLPERMLTNKISSRLGLTRIQFSSYTYTQLSEIIKSRLEKLGRLNEERMVISNDAIAFASRKVASVSGDARRALMICIRAVEIAEMEFLAKPIEERNKLDSRYTVTIMHIMKAVNETASSPIANYLNSLPFMSKMLLAAVLLRTKRTGVAEVTVGDVIDELNNQFHVVLFTELNRRLSEEQLEMARVLYESNNRSQLRPTGIIFILKDLEENGILIVQHLKLERSRLLRLNVSQAEILSSFKKDSLLKEMVQST</sequence>
<evidence type="ECO:0000256" key="9">
    <source>
        <dbReference type="ARBA" id="ARBA00023242"/>
    </source>
</evidence>
<comment type="similarity">
    <text evidence="2 10">Belongs to the ORC1 family.</text>
</comment>
<dbReference type="InterPro" id="IPR001025">
    <property type="entry name" value="BAH_dom"/>
</dbReference>
<feature type="domain" description="BAH" evidence="12">
    <location>
        <begin position="56"/>
        <end position="184"/>
    </location>
</feature>
<proteinExistence type="inferred from homology"/>
<dbReference type="Gene3D" id="1.10.8.60">
    <property type="match status" value="1"/>
</dbReference>
<protein>
    <recommendedName>
        <fullName evidence="10">Origin recognition complex subunit 1</fullName>
    </recommendedName>
</protein>
<dbReference type="Pfam" id="PF01426">
    <property type="entry name" value="BAH"/>
    <property type="match status" value="1"/>
</dbReference>